<dbReference type="InterPro" id="IPR026466">
    <property type="entry name" value="Fim_isopep_form_D2_dom"/>
</dbReference>
<feature type="region of interest" description="Disordered" evidence="4">
    <location>
        <begin position="432"/>
        <end position="451"/>
    </location>
</feature>
<evidence type="ECO:0000256" key="1">
    <source>
        <dbReference type="ARBA" id="ARBA00007257"/>
    </source>
</evidence>
<evidence type="ECO:0000259" key="7">
    <source>
        <dbReference type="Pfam" id="PF17802"/>
    </source>
</evidence>
<feature type="chain" id="PRO_5020197890" evidence="5">
    <location>
        <begin position="33"/>
        <end position="451"/>
    </location>
</feature>
<sequence length="451" mass="45673">MGTATSKGVRLIAALALTLGIGGFGVAAPAIAAPTIDPTAKGTLHLFKGATPAAGTSSDGLKLATDPDGPIPGVEFTITPITDTDADPANGTLDLTTPGGWTLLAQFQDLGGTAASLLASGTPGPAVVAGPTGDDGWAVKDDLAPGVYVVTETRTPAGVVPSVPFLVTLPMTDPAGTGTWLTDVYAYPKNDSVEATKTVNKETANIGEDLTYTITGKVPQNVGLDGERVAPTAFAFVDDYDEVRLNPEATEGIKVVSDGTALTSDDYTVTDRDGVLVVELDDAGLAKLVDATQVTVTFKARVLASGDIVNAAQFVPSAQVKSGMGELADPTDDDDDAVNLPVPTNAVETVVGGAHLTKVDAASASTLLGGASFRVYQASDAGLTTPVAIDATDDGLLNPVSTWTTNADGVVSIDGLAVGAYLLVEVKAPVGYELSPTPSRSPSRTTRAPPT</sequence>
<keyword evidence="3 5" id="KW-0732">Signal</keyword>
<dbReference type="Pfam" id="PF16555">
    <property type="entry name" value="GramPos_pilinD1"/>
    <property type="match status" value="1"/>
</dbReference>
<organism evidence="8 9">
    <name type="scientific">Xylanimonas allomyrinae</name>
    <dbReference type="NCBI Taxonomy" id="2509459"/>
    <lineage>
        <taxon>Bacteria</taxon>
        <taxon>Bacillati</taxon>
        <taxon>Actinomycetota</taxon>
        <taxon>Actinomycetes</taxon>
        <taxon>Micrococcales</taxon>
        <taxon>Promicromonosporaceae</taxon>
        <taxon>Xylanimonas</taxon>
    </lineage>
</organism>
<dbReference type="SUPFAM" id="SSF49478">
    <property type="entry name" value="Cna protein B-type domain"/>
    <property type="match status" value="1"/>
</dbReference>
<evidence type="ECO:0000259" key="6">
    <source>
        <dbReference type="Pfam" id="PF16555"/>
    </source>
</evidence>
<protein>
    <submittedName>
        <fullName evidence="8">Isopeptide-forming domain-containing fimbrial protein</fullName>
    </submittedName>
</protein>
<reference evidence="8 9" key="1">
    <citation type="submission" date="2019-01" db="EMBL/GenBank/DDBJ databases">
        <title>Genome sequencing of strain 2JSPR-7.</title>
        <authorList>
            <person name="Heo J."/>
            <person name="Kim S.-J."/>
            <person name="Kim J.-S."/>
            <person name="Hong S.-B."/>
            <person name="Kwon S.-W."/>
        </authorList>
    </citation>
    <scope>NUCLEOTIDE SEQUENCE [LARGE SCALE GENOMIC DNA]</scope>
    <source>
        <strain evidence="8 9">2JSPR-7</strain>
    </source>
</reference>
<dbReference type="Pfam" id="PF17802">
    <property type="entry name" value="SpaA"/>
    <property type="match status" value="1"/>
</dbReference>
<evidence type="ECO:0000313" key="9">
    <source>
        <dbReference type="Proteomes" id="UP000291758"/>
    </source>
</evidence>
<evidence type="ECO:0000256" key="3">
    <source>
        <dbReference type="ARBA" id="ARBA00022729"/>
    </source>
</evidence>
<name>A0A4P6ELW6_9MICO</name>
<dbReference type="PANTHER" id="PTHR36108:SF13">
    <property type="entry name" value="COLOSSIN-B-RELATED"/>
    <property type="match status" value="1"/>
</dbReference>
<dbReference type="AlphaFoldDB" id="A0A4P6ELW6"/>
<gene>
    <name evidence="8" type="ORF">ET495_11795</name>
</gene>
<feature type="signal peptide" evidence="5">
    <location>
        <begin position="1"/>
        <end position="32"/>
    </location>
</feature>
<evidence type="ECO:0000313" key="8">
    <source>
        <dbReference type="EMBL" id="QAY63810.1"/>
    </source>
</evidence>
<dbReference type="NCBIfam" id="TIGR04226">
    <property type="entry name" value="RrgB_K2N_iso_D2"/>
    <property type="match status" value="1"/>
</dbReference>
<accession>A0A4P6ELW6</accession>
<dbReference type="EMBL" id="CP035495">
    <property type="protein sequence ID" value="QAY63810.1"/>
    <property type="molecule type" value="Genomic_DNA"/>
</dbReference>
<dbReference type="KEGG" id="xyl:ET495_11795"/>
<comment type="similarity">
    <text evidence="1">Belongs to the serine-aspartate repeat-containing protein (SDr) family.</text>
</comment>
<dbReference type="InterPro" id="IPR013783">
    <property type="entry name" value="Ig-like_fold"/>
</dbReference>
<dbReference type="GO" id="GO:0005975">
    <property type="term" value="P:carbohydrate metabolic process"/>
    <property type="evidence" value="ECO:0007669"/>
    <property type="project" value="UniProtKB-ARBA"/>
</dbReference>
<dbReference type="NCBIfam" id="NF033902">
    <property type="entry name" value="iso_D2_wall_anc"/>
    <property type="match status" value="1"/>
</dbReference>
<proteinExistence type="inferred from homology"/>
<dbReference type="InterPro" id="IPR048052">
    <property type="entry name" value="FM1-like"/>
</dbReference>
<feature type="domain" description="SpaA-like prealbumin fold" evidence="7">
    <location>
        <begin position="355"/>
        <end position="438"/>
    </location>
</feature>
<evidence type="ECO:0000256" key="4">
    <source>
        <dbReference type="SAM" id="MobiDB-lite"/>
    </source>
</evidence>
<feature type="domain" description="Gram-positive pilin subunit D1 N-terminal" evidence="6">
    <location>
        <begin position="68"/>
        <end position="190"/>
    </location>
</feature>
<feature type="compositionally biased region" description="Low complexity" evidence="4">
    <location>
        <begin position="435"/>
        <end position="451"/>
    </location>
</feature>
<evidence type="ECO:0000256" key="5">
    <source>
        <dbReference type="SAM" id="SignalP"/>
    </source>
</evidence>
<dbReference type="RefSeq" id="WP_129204970.1">
    <property type="nucleotide sequence ID" value="NZ_CP035495.1"/>
</dbReference>
<dbReference type="Proteomes" id="UP000291758">
    <property type="component" value="Chromosome"/>
</dbReference>
<dbReference type="InterPro" id="IPR032364">
    <property type="entry name" value="GramPos_pilinD1_N"/>
</dbReference>
<dbReference type="Gene3D" id="2.60.40.740">
    <property type="match status" value="1"/>
</dbReference>
<keyword evidence="2" id="KW-0964">Secreted</keyword>
<dbReference type="OrthoDB" id="3199332at2"/>
<evidence type="ECO:0000256" key="2">
    <source>
        <dbReference type="ARBA" id="ARBA00022525"/>
    </source>
</evidence>
<dbReference type="InterPro" id="IPR041033">
    <property type="entry name" value="SpaA_PFL_dom_1"/>
</dbReference>
<dbReference type="PANTHER" id="PTHR36108">
    <property type="entry name" value="COLOSSIN-B-RELATED"/>
    <property type="match status" value="1"/>
</dbReference>
<keyword evidence="9" id="KW-1185">Reference proteome</keyword>
<dbReference type="Gene3D" id="2.60.40.10">
    <property type="entry name" value="Immunoglobulins"/>
    <property type="match status" value="2"/>
</dbReference>